<feature type="transmembrane region" description="Helical" evidence="6">
    <location>
        <begin position="46"/>
        <end position="63"/>
    </location>
</feature>
<evidence type="ECO:0000256" key="6">
    <source>
        <dbReference type="SAM" id="Phobius"/>
    </source>
</evidence>
<evidence type="ECO:0000256" key="2">
    <source>
        <dbReference type="ARBA" id="ARBA00022475"/>
    </source>
</evidence>
<dbReference type="GO" id="GO:0005886">
    <property type="term" value="C:plasma membrane"/>
    <property type="evidence" value="ECO:0007669"/>
    <property type="project" value="UniProtKB-SubCell"/>
</dbReference>
<gene>
    <name evidence="8" type="ORF">INR99_01280</name>
</gene>
<dbReference type="InterPro" id="IPR051258">
    <property type="entry name" value="Diverse_Substrate_Transporter"/>
</dbReference>
<evidence type="ECO:0000256" key="1">
    <source>
        <dbReference type="ARBA" id="ARBA00004651"/>
    </source>
</evidence>
<evidence type="ECO:0000313" key="9">
    <source>
        <dbReference type="Proteomes" id="UP000604481"/>
    </source>
</evidence>
<dbReference type="PANTHER" id="PTHR42920:SF5">
    <property type="entry name" value="EAMA DOMAIN-CONTAINING PROTEIN"/>
    <property type="match status" value="1"/>
</dbReference>
<dbReference type="InterPro" id="IPR037185">
    <property type="entry name" value="EmrE-like"/>
</dbReference>
<feature type="transmembrane region" description="Helical" evidence="6">
    <location>
        <begin position="222"/>
        <end position="243"/>
    </location>
</feature>
<keyword evidence="3 6" id="KW-0812">Transmembrane</keyword>
<evidence type="ECO:0000256" key="4">
    <source>
        <dbReference type="ARBA" id="ARBA00022989"/>
    </source>
</evidence>
<evidence type="ECO:0000313" key="8">
    <source>
        <dbReference type="EMBL" id="MBE9607969.1"/>
    </source>
</evidence>
<dbReference type="AlphaFoldDB" id="A0A8J7K9E1"/>
<keyword evidence="9" id="KW-1185">Reference proteome</keyword>
<dbReference type="RefSeq" id="WP_194114476.1">
    <property type="nucleotide sequence ID" value="NZ_JADFUA010000001.1"/>
</dbReference>
<organism evidence="8 9">
    <name type="scientific">Chitinilyticum piscinae</name>
    <dbReference type="NCBI Taxonomy" id="2866724"/>
    <lineage>
        <taxon>Bacteria</taxon>
        <taxon>Pseudomonadati</taxon>
        <taxon>Pseudomonadota</taxon>
        <taxon>Betaproteobacteria</taxon>
        <taxon>Neisseriales</taxon>
        <taxon>Chitinibacteraceae</taxon>
        <taxon>Chitinilyticum</taxon>
    </lineage>
</organism>
<feature type="transmembrane region" description="Helical" evidence="6">
    <location>
        <begin position="255"/>
        <end position="274"/>
    </location>
</feature>
<dbReference type="EMBL" id="JADFUA010000001">
    <property type="protein sequence ID" value="MBE9607969.1"/>
    <property type="molecule type" value="Genomic_DNA"/>
</dbReference>
<keyword evidence="5 6" id="KW-0472">Membrane</keyword>
<accession>A0A8J7K9E1</accession>
<protein>
    <submittedName>
        <fullName evidence="8">EamA family transporter</fullName>
    </submittedName>
</protein>
<evidence type="ECO:0000259" key="7">
    <source>
        <dbReference type="Pfam" id="PF00892"/>
    </source>
</evidence>
<keyword evidence="2" id="KW-1003">Cell membrane</keyword>
<feature type="domain" description="EamA" evidence="7">
    <location>
        <begin position="161"/>
        <end position="296"/>
    </location>
</feature>
<keyword evidence="4 6" id="KW-1133">Transmembrane helix</keyword>
<evidence type="ECO:0000256" key="3">
    <source>
        <dbReference type="ARBA" id="ARBA00022692"/>
    </source>
</evidence>
<dbReference type="Pfam" id="PF00892">
    <property type="entry name" value="EamA"/>
    <property type="match status" value="2"/>
</dbReference>
<feature type="domain" description="EamA" evidence="7">
    <location>
        <begin position="13"/>
        <end position="149"/>
    </location>
</feature>
<feature type="transmembrane region" description="Helical" evidence="6">
    <location>
        <begin position="109"/>
        <end position="127"/>
    </location>
</feature>
<dbReference type="SUPFAM" id="SSF103481">
    <property type="entry name" value="Multidrug resistance efflux transporter EmrE"/>
    <property type="match status" value="2"/>
</dbReference>
<dbReference type="Proteomes" id="UP000604481">
    <property type="component" value="Unassembled WGS sequence"/>
</dbReference>
<reference evidence="8 9" key="1">
    <citation type="submission" date="2020-10" db="EMBL/GenBank/DDBJ databases">
        <title>The genome sequence of Chitinilyticum litopenaei 4Y14.</title>
        <authorList>
            <person name="Liu Y."/>
        </authorList>
    </citation>
    <scope>NUCLEOTIDE SEQUENCE [LARGE SCALE GENOMIC DNA]</scope>
    <source>
        <strain evidence="8 9">4Y14</strain>
    </source>
</reference>
<sequence length="303" mass="32082">MNATSQRISPHQAGVALAVLAATGFALKAIFIKFSYAHGADALDVLTLRLLFCVPLILAVRAIRRDPAQSPLTGAQWRWLIMLGLCGYYFSSLLDFLGLQTVSASLERLILTLYPAFTLIMGWLAFGNRIPGSLVLALPLSLAGTLLVASSHGGATHGDVTGMLLILGSTLSFAVFMCFSAPVIRQIGATRFTELALLVSATALVLHYLLTRDPQRLLDLPVVVWTDTAIMAVFCTVLPVYAMTMAMDRIGPGRTALIGSVGPILSIGLSMALLGEHFSGVQWAGAGLVLCGAQLASRKGGKV</sequence>
<feature type="transmembrane region" description="Helical" evidence="6">
    <location>
        <begin position="12"/>
        <end position="34"/>
    </location>
</feature>
<feature type="transmembrane region" description="Helical" evidence="6">
    <location>
        <begin position="75"/>
        <end position="97"/>
    </location>
</feature>
<evidence type="ECO:0000256" key="5">
    <source>
        <dbReference type="ARBA" id="ARBA00023136"/>
    </source>
</evidence>
<dbReference type="PANTHER" id="PTHR42920">
    <property type="entry name" value="OS03G0707200 PROTEIN-RELATED"/>
    <property type="match status" value="1"/>
</dbReference>
<proteinExistence type="predicted"/>
<feature type="transmembrane region" description="Helical" evidence="6">
    <location>
        <begin position="192"/>
        <end position="210"/>
    </location>
</feature>
<comment type="caution">
    <text evidence="8">The sequence shown here is derived from an EMBL/GenBank/DDBJ whole genome shotgun (WGS) entry which is preliminary data.</text>
</comment>
<comment type="subcellular location">
    <subcellularLocation>
        <location evidence="1">Cell membrane</location>
        <topology evidence="1">Multi-pass membrane protein</topology>
    </subcellularLocation>
</comment>
<feature type="transmembrane region" description="Helical" evidence="6">
    <location>
        <begin position="134"/>
        <end position="154"/>
    </location>
</feature>
<name>A0A8J7K9E1_9NEIS</name>
<dbReference type="InterPro" id="IPR000620">
    <property type="entry name" value="EamA_dom"/>
</dbReference>
<feature type="transmembrane region" description="Helical" evidence="6">
    <location>
        <begin position="160"/>
        <end position="180"/>
    </location>
</feature>